<name>A0ACC7NXB3_9BACL</name>
<gene>
    <name evidence="1" type="ORF">ACI1P1_10440</name>
</gene>
<evidence type="ECO:0000313" key="1">
    <source>
        <dbReference type="EMBL" id="MFM9328706.1"/>
    </source>
</evidence>
<protein>
    <submittedName>
        <fullName evidence="1">Glycosyltransferase family 2 protein</fullName>
        <ecNumber evidence="1">2.4.-.-</ecNumber>
    </submittedName>
</protein>
<keyword evidence="1" id="KW-0808">Transferase</keyword>
<organism evidence="1 2">
    <name type="scientific">Paenibacillus mesotrionivorans</name>
    <dbReference type="NCBI Taxonomy" id="3160968"/>
    <lineage>
        <taxon>Bacteria</taxon>
        <taxon>Bacillati</taxon>
        <taxon>Bacillota</taxon>
        <taxon>Bacilli</taxon>
        <taxon>Bacillales</taxon>
        <taxon>Paenibacillaceae</taxon>
        <taxon>Paenibacillus</taxon>
    </lineage>
</organism>
<dbReference type="EC" id="2.4.-.-" evidence="1"/>
<dbReference type="Proteomes" id="UP001631969">
    <property type="component" value="Unassembled WGS sequence"/>
</dbReference>
<proteinExistence type="predicted"/>
<reference evidence="1" key="1">
    <citation type="submission" date="2024-12" db="EMBL/GenBank/DDBJ databases">
        <authorList>
            <person name="Wu N."/>
        </authorList>
    </citation>
    <scope>NUCLEOTIDE SEQUENCE</scope>
    <source>
        <strain evidence="1">P15</strain>
    </source>
</reference>
<keyword evidence="2" id="KW-1185">Reference proteome</keyword>
<accession>A0ACC7NXB3</accession>
<evidence type="ECO:0000313" key="2">
    <source>
        <dbReference type="Proteomes" id="UP001631969"/>
    </source>
</evidence>
<comment type="caution">
    <text evidence="1">The sequence shown here is derived from an EMBL/GenBank/DDBJ whole genome shotgun (WGS) entry which is preliminary data.</text>
</comment>
<dbReference type="EMBL" id="JBJURJ010000006">
    <property type="protein sequence ID" value="MFM9328706.1"/>
    <property type="molecule type" value="Genomic_DNA"/>
</dbReference>
<keyword evidence="1" id="KW-0328">Glycosyltransferase</keyword>
<sequence>MSPLVCIVLVNYNGFHDTVECIKSLKKISYDNYRIIVVDNGSTVQPDDSELLFIKSNSLYIAGGQNLGFSGGNNIGIKHSKEYNPDYYLLLNNDTIVEKDFLSILVEASIMNVDAGIVCGRINFYDNRDRLWFAGGKIDFRNIATKHCGYMDFDSEIYHQNSWVSFATGCLWLVPRGTVENVGLLNEDYFLYCEDTDYCLRVLNFGLKILFVGKSRIYHKISASTGNGSDLQNYYMMRNSYILAERYSKRKTYARVYYILKYIKKVLQKKVMFKTFLEAYTDYYHKRFGERRK</sequence>